<organism evidence="3 4">
    <name type="scientific">Thermogymnomonas acidicola</name>
    <dbReference type="NCBI Taxonomy" id="399579"/>
    <lineage>
        <taxon>Archaea</taxon>
        <taxon>Methanobacteriati</taxon>
        <taxon>Thermoplasmatota</taxon>
        <taxon>Thermoplasmata</taxon>
        <taxon>Thermoplasmatales</taxon>
        <taxon>Thermogymnomonas</taxon>
    </lineage>
</organism>
<dbReference type="RefSeq" id="WP_188680352.1">
    <property type="nucleotide sequence ID" value="NZ_BMNY01000001.1"/>
</dbReference>
<evidence type="ECO:0000313" key="4">
    <source>
        <dbReference type="Proteomes" id="UP000632195"/>
    </source>
</evidence>
<feature type="domain" description="Transcription regulator TrmB N-terminal" evidence="2">
    <location>
        <begin position="22"/>
        <end position="89"/>
    </location>
</feature>
<dbReference type="InterPro" id="IPR002831">
    <property type="entry name" value="Tscrpt_reg_TrmB_N"/>
</dbReference>
<dbReference type="InterPro" id="IPR036390">
    <property type="entry name" value="WH_DNA-bd_sf"/>
</dbReference>
<dbReference type="Gene3D" id="1.10.10.10">
    <property type="entry name" value="Winged helix-like DNA-binding domain superfamily/Winged helix DNA-binding domain"/>
    <property type="match status" value="1"/>
</dbReference>
<keyword evidence="1" id="KW-0175">Coiled coil</keyword>
<protein>
    <recommendedName>
        <fullName evidence="2">Transcription regulator TrmB N-terminal domain-containing protein</fullName>
    </recommendedName>
</protein>
<comment type="caution">
    <text evidence="3">The sequence shown here is derived from an EMBL/GenBank/DDBJ whole genome shotgun (WGS) entry which is preliminary data.</text>
</comment>
<sequence length="126" mass="13884">MEMPTSLLDRSASCSDFLSCLFALNATDVSVLFSLSSAKKATLDSIAEITGRDRTTVFRSLERLISAGFVTKTSSVVDGGGTRNLYSVVSEETLMETIRSRARAAVDNILEAEKRAEEELRRHLYQ</sequence>
<proteinExistence type="predicted"/>
<feature type="coiled-coil region" evidence="1">
    <location>
        <begin position="95"/>
        <end position="122"/>
    </location>
</feature>
<evidence type="ECO:0000259" key="2">
    <source>
        <dbReference type="Pfam" id="PF01978"/>
    </source>
</evidence>
<evidence type="ECO:0000256" key="1">
    <source>
        <dbReference type="SAM" id="Coils"/>
    </source>
</evidence>
<name>A0AA37BQZ2_9ARCH</name>
<reference evidence="3" key="1">
    <citation type="journal article" date="2014" name="Int. J. Syst. Evol. Microbiol.">
        <title>Complete genome sequence of Corynebacterium casei LMG S-19264T (=DSM 44701T), isolated from a smear-ripened cheese.</title>
        <authorList>
            <consortium name="US DOE Joint Genome Institute (JGI-PGF)"/>
            <person name="Walter F."/>
            <person name="Albersmeier A."/>
            <person name="Kalinowski J."/>
            <person name="Ruckert C."/>
        </authorList>
    </citation>
    <scope>NUCLEOTIDE SEQUENCE</scope>
    <source>
        <strain evidence="3">JCM 13583</strain>
    </source>
</reference>
<reference evidence="3" key="2">
    <citation type="submission" date="2022-09" db="EMBL/GenBank/DDBJ databases">
        <authorList>
            <person name="Sun Q."/>
            <person name="Ohkuma M."/>
        </authorList>
    </citation>
    <scope>NUCLEOTIDE SEQUENCE</scope>
    <source>
        <strain evidence="3">JCM 13583</strain>
    </source>
</reference>
<gene>
    <name evidence="3" type="ORF">GCM10007108_07000</name>
</gene>
<evidence type="ECO:0000313" key="3">
    <source>
        <dbReference type="EMBL" id="GGM71500.1"/>
    </source>
</evidence>
<dbReference type="Pfam" id="PF01978">
    <property type="entry name" value="TrmB"/>
    <property type="match status" value="1"/>
</dbReference>
<keyword evidence="4" id="KW-1185">Reference proteome</keyword>
<dbReference type="EMBL" id="BMNY01000001">
    <property type="protein sequence ID" value="GGM71500.1"/>
    <property type="molecule type" value="Genomic_DNA"/>
</dbReference>
<dbReference type="AlphaFoldDB" id="A0AA37BQZ2"/>
<accession>A0AA37BQZ2</accession>
<dbReference type="InterPro" id="IPR036388">
    <property type="entry name" value="WH-like_DNA-bd_sf"/>
</dbReference>
<dbReference type="SUPFAM" id="SSF46785">
    <property type="entry name" value="Winged helix' DNA-binding domain"/>
    <property type="match status" value="1"/>
</dbReference>
<dbReference type="Proteomes" id="UP000632195">
    <property type="component" value="Unassembled WGS sequence"/>
</dbReference>